<organism evidence="15 16">
    <name type="scientific">Enterococcus casseliflavus ATCC 12755</name>
    <dbReference type="NCBI Taxonomy" id="888066"/>
    <lineage>
        <taxon>Bacteria</taxon>
        <taxon>Bacillati</taxon>
        <taxon>Bacillota</taxon>
        <taxon>Bacilli</taxon>
        <taxon>Lactobacillales</taxon>
        <taxon>Enterococcaceae</taxon>
        <taxon>Enterococcus</taxon>
    </lineage>
</organism>
<evidence type="ECO:0000256" key="10">
    <source>
        <dbReference type="PIRSR" id="PIRSR037479-3"/>
    </source>
</evidence>
<dbReference type="InterPro" id="IPR011330">
    <property type="entry name" value="Glyco_hydro/deAcase_b/a-brl"/>
</dbReference>
<proteinExistence type="predicted"/>
<evidence type="ECO:0000256" key="5">
    <source>
        <dbReference type="ARBA" id="ARBA00022801"/>
    </source>
</evidence>
<comment type="subcellular location">
    <subcellularLocation>
        <location evidence="1">Cell membrane</location>
        <topology evidence="1">Single-pass membrane protein</topology>
    </subcellularLocation>
</comment>
<evidence type="ECO:0000259" key="14">
    <source>
        <dbReference type="PROSITE" id="PS51677"/>
    </source>
</evidence>
<evidence type="ECO:0000313" key="16">
    <source>
        <dbReference type="Proteomes" id="UP000004835"/>
    </source>
</evidence>
<evidence type="ECO:0000256" key="13">
    <source>
        <dbReference type="SAM" id="Phobius"/>
    </source>
</evidence>
<feature type="region of interest" description="Disordered" evidence="12">
    <location>
        <begin position="1"/>
        <end position="45"/>
    </location>
</feature>
<feature type="transmembrane region" description="Helical" evidence="13">
    <location>
        <begin position="50"/>
        <end position="73"/>
    </location>
</feature>
<evidence type="ECO:0000256" key="12">
    <source>
        <dbReference type="SAM" id="MobiDB-lite"/>
    </source>
</evidence>
<feature type="binding site" evidence="10">
    <location>
        <position position="374"/>
    </location>
    <ligand>
        <name>Zn(2+)</name>
        <dbReference type="ChEBI" id="CHEBI:29105"/>
    </ligand>
</feature>
<feature type="active site" description="Proton donor" evidence="8">
    <location>
        <position position="461"/>
    </location>
</feature>
<dbReference type="AlphaFoldDB" id="F0EFX2"/>
<evidence type="ECO:0000256" key="8">
    <source>
        <dbReference type="PIRSR" id="PIRSR037479-1"/>
    </source>
</evidence>
<accession>F0EFX2</accession>
<dbReference type="GO" id="GO:0005975">
    <property type="term" value="P:carbohydrate metabolic process"/>
    <property type="evidence" value="ECO:0007669"/>
    <property type="project" value="InterPro"/>
</dbReference>
<feature type="site" description="Raises pKa of active site His" evidence="11">
    <location>
        <position position="435"/>
    </location>
</feature>
<evidence type="ECO:0000256" key="4">
    <source>
        <dbReference type="ARBA" id="ARBA00022723"/>
    </source>
</evidence>
<keyword evidence="7 13" id="KW-0472">Membrane</keyword>
<evidence type="ECO:0000256" key="1">
    <source>
        <dbReference type="ARBA" id="ARBA00004162"/>
    </source>
</evidence>
<feature type="binding site" evidence="10">
    <location>
        <position position="370"/>
    </location>
    <ligand>
        <name>Zn(2+)</name>
        <dbReference type="ChEBI" id="CHEBI:29105"/>
    </ligand>
</feature>
<evidence type="ECO:0000313" key="15">
    <source>
        <dbReference type="EMBL" id="EGC71247.1"/>
    </source>
</evidence>
<dbReference type="SUPFAM" id="SSF88713">
    <property type="entry name" value="Glycoside hydrolase/deacetylase"/>
    <property type="match status" value="1"/>
</dbReference>
<dbReference type="InterPro" id="IPR002509">
    <property type="entry name" value="NODB_dom"/>
</dbReference>
<keyword evidence="5" id="KW-0378">Hydrolase</keyword>
<keyword evidence="10" id="KW-0862">Zinc</keyword>
<dbReference type="CDD" id="cd10954">
    <property type="entry name" value="CE4_CtAXE_like"/>
    <property type="match status" value="1"/>
</dbReference>
<protein>
    <submittedName>
        <fullName evidence="15">Polysaccharide deacetylase</fullName>
    </submittedName>
</protein>
<keyword evidence="3 13" id="KW-0812">Transmembrane</keyword>
<dbReference type="Gene3D" id="3.20.20.370">
    <property type="entry name" value="Glycoside hydrolase/deacetylase"/>
    <property type="match status" value="1"/>
</dbReference>
<sequence length="512" mass="57315">MKGASPMPERKTYARRSDLHKKPNNNQKRTASAEERPKGPPSRKKPYRKAIFSLFALLLIVLIATAGSVLYTLHQQEVAAKAKYEAAAEKLLASIQAEQSQNGLKTSPEVLSEGTNKELIYRPQDLDTFPIKDIKDRLTKAAESLRKKQTEKEVVTVARIQAQTVAAKVSTYSLKADSYVWNRETGRFEDADRLTDAPIFVSEKTQTELSLKELVPDEGSLLGIQQVIQQKLLDQAKEPAKTIDAVLAMERITFDSKFTYDPEKLTIELPKNQTEATEITLSYSEIAPFIDPDLVAADQLNNALPSLDPNKKYVALTFDDGPNSTSTMDLLNILQENDVKATFFMLGQMVEQYPQAAKKVQEAGHEIASHSYSHPQLNTLSAEDLQAEVTKTNKAIYNATGLLPRNLRPPYGAIDKQSAETIGMPIIQWDIDSQDWKLKDPKKINALVQQNVFNGAMILIHDIHPKSVKAVPGVIKTLKNEGYEFVTVDQLLEARQKPLHQYFGMNDERLVD</sequence>
<keyword evidence="4 10" id="KW-0479">Metal-binding</keyword>
<dbReference type="PROSITE" id="PS51677">
    <property type="entry name" value="NODB"/>
    <property type="match status" value="1"/>
</dbReference>
<dbReference type="PIRSF" id="PIRSF037479">
    <property type="entry name" value="PG_GlcNAc_deacetylase"/>
    <property type="match status" value="1"/>
</dbReference>
<name>F0EFX2_ENTCA</name>
<feature type="compositionally biased region" description="Basic and acidic residues" evidence="12">
    <location>
        <begin position="8"/>
        <end position="21"/>
    </location>
</feature>
<dbReference type="PANTHER" id="PTHR10587:SF133">
    <property type="entry name" value="CHITIN DEACETYLASE 1-RELATED"/>
    <property type="match status" value="1"/>
</dbReference>
<dbReference type="PANTHER" id="PTHR10587">
    <property type="entry name" value="GLYCOSYL TRANSFERASE-RELATED"/>
    <property type="match status" value="1"/>
</dbReference>
<feature type="binding site" evidence="10">
    <location>
        <position position="320"/>
    </location>
    <ligand>
        <name>Zn(2+)</name>
        <dbReference type="ChEBI" id="CHEBI:29105"/>
    </ligand>
</feature>
<dbReference type="EMBL" id="AEWT01000002">
    <property type="protein sequence ID" value="EGC71247.1"/>
    <property type="molecule type" value="Genomic_DNA"/>
</dbReference>
<dbReference type="InterPro" id="IPR017219">
    <property type="entry name" value="Peptidoglycan_deacetylase"/>
</dbReference>
<evidence type="ECO:0000256" key="6">
    <source>
        <dbReference type="ARBA" id="ARBA00022989"/>
    </source>
</evidence>
<comment type="caution">
    <text evidence="15">The sequence shown here is derived from an EMBL/GenBank/DDBJ whole genome shotgun (WGS) entry which is preliminary data.</text>
</comment>
<evidence type="ECO:0000256" key="11">
    <source>
        <dbReference type="PIRSR" id="PIRSR037479-4"/>
    </source>
</evidence>
<dbReference type="Proteomes" id="UP000004835">
    <property type="component" value="Unassembled WGS sequence"/>
</dbReference>
<gene>
    <name evidence="15" type="ORF">HMPREF9087_0624</name>
</gene>
<keyword evidence="2" id="KW-1003">Cell membrane</keyword>
<keyword evidence="6 13" id="KW-1133">Transmembrane helix</keyword>
<evidence type="ECO:0000256" key="7">
    <source>
        <dbReference type="ARBA" id="ARBA00023136"/>
    </source>
</evidence>
<evidence type="ECO:0000256" key="9">
    <source>
        <dbReference type="PIRSR" id="PIRSR037479-2"/>
    </source>
</evidence>
<dbReference type="GO" id="GO:0016810">
    <property type="term" value="F:hydrolase activity, acting on carbon-nitrogen (but not peptide) bonds"/>
    <property type="evidence" value="ECO:0007669"/>
    <property type="project" value="InterPro"/>
</dbReference>
<dbReference type="Pfam" id="PF01522">
    <property type="entry name" value="Polysacc_deac_1"/>
    <property type="match status" value="1"/>
</dbReference>
<dbReference type="InterPro" id="IPR050248">
    <property type="entry name" value="Polysacc_deacetylase_ArnD"/>
</dbReference>
<evidence type="ECO:0000256" key="2">
    <source>
        <dbReference type="ARBA" id="ARBA00022475"/>
    </source>
</evidence>
<feature type="domain" description="NodB homology" evidence="14">
    <location>
        <begin position="312"/>
        <end position="486"/>
    </location>
</feature>
<feature type="active site" description="Proton acceptor" evidence="8">
    <location>
        <position position="319"/>
    </location>
</feature>
<reference evidence="15 16" key="1">
    <citation type="submission" date="2011-01" db="EMBL/GenBank/DDBJ databases">
        <authorList>
            <person name="Muzny D."/>
            <person name="Qin X."/>
            <person name="Deng J."/>
            <person name="Jiang H."/>
            <person name="Liu Y."/>
            <person name="Qu J."/>
            <person name="Song X.-Z."/>
            <person name="Zhang L."/>
            <person name="Thornton R."/>
            <person name="Coyle M."/>
            <person name="Francisco L."/>
            <person name="Jackson L."/>
            <person name="Javaid M."/>
            <person name="Korchina V."/>
            <person name="Kovar C."/>
            <person name="Mata R."/>
            <person name="Mathew T."/>
            <person name="Ngo R."/>
            <person name="Nguyen L."/>
            <person name="Nguyen N."/>
            <person name="Okwuonu G."/>
            <person name="Ongeri F."/>
            <person name="Pham C."/>
            <person name="Simmons D."/>
            <person name="Wilczek-Boney K."/>
            <person name="Hale W."/>
            <person name="Jakkamsetti A."/>
            <person name="Pham P."/>
            <person name="Ruth R."/>
            <person name="San Lucas F."/>
            <person name="Warren J."/>
            <person name="Zhang J."/>
            <person name="Zhao Z."/>
            <person name="Zhou C."/>
            <person name="Zhu D."/>
            <person name="Lee S."/>
            <person name="Bess C."/>
            <person name="Blankenburg K."/>
            <person name="Forbes L."/>
            <person name="Fu Q."/>
            <person name="Gubbala S."/>
            <person name="Hirani K."/>
            <person name="Jayaseelan J.C."/>
            <person name="Lara F."/>
            <person name="Munidasa M."/>
            <person name="Palculict T."/>
            <person name="Patil S."/>
            <person name="Pu L.-L."/>
            <person name="Saada N."/>
            <person name="Tang L."/>
            <person name="Weissenberger G."/>
            <person name="Zhu Y."/>
            <person name="Hemphill L."/>
            <person name="Shang Y."/>
            <person name="Youmans B."/>
            <person name="Ayvaz T."/>
            <person name="Ross M."/>
            <person name="Santibanez J."/>
            <person name="Aqrawi P."/>
            <person name="Gross S."/>
            <person name="Joshi V."/>
            <person name="Fowler G."/>
            <person name="Nazareth L."/>
            <person name="Reid J."/>
            <person name="Worley K."/>
            <person name="Petrosino J."/>
            <person name="Highlander S."/>
            <person name="Gibbs R."/>
        </authorList>
    </citation>
    <scope>NUCLEOTIDE SEQUENCE [LARGE SCALE GENOMIC DNA]</scope>
    <source>
        <strain evidence="15 16">ATCC 12755</strain>
    </source>
</reference>
<dbReference type="HOGENOM" id="CLU_037608_0_0_9"/>
<feature type="binding site" evidence="9">
    <location>
        <position position="411"/>
    </location>
    <ligand>
        <name>substrate</name>
    </ligand>
</feature>
<dbReference type="GO" id="GO:0046872">
    <property type="term" value="F:metal ion binding"/>
    <property type="evidence" value="ECO:0007669"/>
    <property type="project" value="UniProtKB-KW"/>
</dbReference>
<evidence type="ECO:0000256" key="3">
    <source>
        <dbReference type="ARBA" id="ARBA00022692"/>
    </source>
</evidence>
<dbReference type="GO" id="GO:0005886">
    <property type="term" value="C:plasma membrane"/>
    <property type="evidence" value="ECO:0007669"/>
    <property type="project" value="UniProtKB-SubCell"/>
</dbReference>